<dbReference type="GO" id="GO:0004930">
    <property type="term" value="F:G protein-coupled receptor activity"/>
    <property type="evidence" value="ECO:0007669"/>
    <property type="project" value="UniProtKB-KW"/>
</dbReference>
<evidence type="ECO:0000256" key="8">
    <source>
        <dbReference type="ARBA" id="ARBA00023170"/>
    </source>
</evidence>
<evidence type="ECO:0000256" key="4">
    <source>
        <dbReference type="ARBA" id="ARBA00022692"/>
    </source>
</evidence>
<organism evidence="14 16">
    <name type="scientific">Biomphalaria glabrata</name>
    <name type="common">Bloodfluke planorb</name>
    <name type="synonym">Freshwater snail</name>
    <dbReference type="NCBI Taxonomy" id="6526"/>
    <lineage>
        <taxon>Eukaryota</taxon>
        <taxon>Metazoa</taxon>
        <taxon>Spiralia</taxon>
        <taxon>Lophotrochozoa</taxon>
        <taxon>Mollusca</taxon>
        <taxon>Gastropoda</taxon>
        <taxon>Heterobranchia</taxon>
        <taxon>Euthyneura</taxon>
        <taxon>Panpulmonata</taxon>
        <taxon>Hygrophila</taxon>
        <taxon>Lymnaeoidea</taxon>
        <taxon>Planorbidae</taxon>
        <taxon>Biomphalaria</taxon>
    </lineage>
</organism>
<accession>A0A9W3AA20</accession>
<feature type="transmembrane region" description="Helical" evidence="12">
    <location>
        <begin position="822"/>
        <end position="846"/>
    </location>
</feature>
<dbReference type="InterPro" id="IPR011500">
    <property type="entry name" value="GPCR_3_9-Cys_dom"/>
</dbReference>
<evidence type="ECO:0000313" key="14">
    <source>
        <dbReference type="Proteomes" id="UP001165740"/>
    </source>
</evidence>
<reference evidence="15 16" key="1">
    <citation type="submission" date="2025-04" db="UniProtKB">
        <authorList>
            <consortium name="RefSeq"/>
        </authorList>
    </citation>
    <scope>IDENTIFICATION</scope>
</reference>
<feature type="region of interest" description="Disordered" evidence="11">
    <location>
        <begin position="903"/>
        <end position="924"/>
    </location>
</feature>
<evidence type="ECO:0000256" key="3">
    <source>
        <dbReference type="ARBA" id="ARBA00022475"/>
    </source>
</evidence>
<feature type="transmembrane region" description="Helical" evidence="12">
    <location>
        <begin position="601"/>
        <end position="628"/>
    </location>
</feature>
<keyword evidence="6" id="KW-0297">G-protein coupled receptor</keyword>
<evidence type="ECO:0000256" key="1">
    <source>
        <dbReference type="ARBA" id="ARBA00004651"/>
    </source>
</evidence>
<dbReference type="InterPro" id="IPR000337">
    <property type="entry name" value="GPCR_3"/>
</dbReference>
<dbReference type="RefSeq" id="XP_055883999.1">
    <property type="nucleotide sequence ID" value="XM_056028024.1"/>
</dbReference>
<feature type="transmembrane region" description="Helical" evidence="12">
    <location>
        <begin position="761"/>
        <end position="782"/>
    </location>
</feature>
<comment type="subcellular location">
    <subcellularLocation>
        <location evidence="1">Cell membrane</location>
        <topology evidence="1">Multi-pass membrane protein</topology>
    </subcellularLocation>
</comment>
<evidence type="ECO:0000256" key="5">
    <source>
        <dbReference type="ARBA" id="ARBA00022989"/>
    </source>
</evidence>
<dbReference type="FunFam" id="3.40.50.2300:FF:000145">
    <property type="entry name" value="Glutamate receptor, metabotropic"/>
    <property type="match status" value="1"/>
</dbReference>
<proteinExistence type="inferred from homology"/>
<dbReference type="PROSITE" id="PS50259">
    <property type="entry name" value="G_PROTEIN_RECEP_F3_4"/>
    <property type="match status" value="1"/>
</dbReference>
<dbReference type="Pfam" id="PF00003">
    <property type="entry name" value="7tm_3"/>
    <property type="match status" value="1"/>
</dbReference>
<keyword evidence="5 12" id="KW-1133">Transmembrane helix</keyword>
<dbReference type="GeneID" id="106068013"/>
<dbReference type="OrthoDB" id="425344at2759"/>
<keyword evidence="14" id="KW-1185">Reference proteome</keyword>
<dbReference type="Proteomes" id="UP001165740">
    <property type="component" value="Chromosome 4"/>
</dbReference>
<dbReference type="InterPro" id="IPR001828">
    <property type="entry name" value="ANF_lig-bd_rcpt"/>
</dbReference>
<evidence type="ECO:0000256" key="12">
    <source>
        <dbReference type="SAM" id="Phobius"/>
    </source>
</evidence>
<dbReference type="SUPFAM" id="SSF53822">
    <property type="entry name" value="Periplasmic binding protein-like I"/>
    <property type="match status" value="1"/>
</dbReference>
<sequence>MGKVDKVSRLAGQVILICKVLMLVADVAFPPPQLVETNTNTTAPIMAAKIDGHIIIGGLFPIHNKGEKGCGAINADRGIERLEAFLFTIDEINNSSTLLPGITLGASAYDTCGRAPYALEQSLEFIRASISNLDPTEFYCSDGSKANPVSIPTAVAGVVGGSYSTVSIQVANLLRLFKIPQISYASTSASLSDKSRYEFFVRTVPPDDLQAKALADIVAKFNWSYVAAVHSEGEYGEPGIDQFKVEAKSKNICIAADIEIPISATNATYEQVLKDLQEKHEAKVVIVFVRTEDAMGLLNAATRLNVTGKFVWIASDAWGNRNALVKNNALAAQGAITLELQSSPITKFEEYFLNLNPRTNRRNPWFVEYWEDEHKCAWNDKPHVTPYSAGGPPQYQPTRPCQGDERLTRKLTSQESKTQFIYDAVYAFAHSLDRMQRDLCPGIRGVCSKMKKIDGEKLLRDYLLNISFDNGYGATVKFDERGDAPGRYMIMNFRRNRRTREYEYHVVGTWSGELNLNQSDIVWAGETQDVPRSRCSEPCQEGEIKYNQKGEQCCWICTRCNPWEYIQNEKTCESCEAGYWPYPNKTGCFALEVQYMTWSSIYAVIPMVLATVGIICTLFVICLFVMFNGTPVVMASGRELSYMLLGGCVFCFFMTFMIVAPPSTIMCSIQRFGVGFGFSIVYSSLLIKTNRISRIFESARRSAKRPPFISPKSQIVMTCILIFIQVLFTFVWLLLEPPGTRLVYPDSREPVVIRKCKSDDISFLVSLVYNMLLIIICTVYAVKTRKIPENFNESKFIGFSMYTTCIIWLAFVPIYFGTLHSFRIQITTLCVSISLSASVALLCLFLPKVYIIVFQPQKNVRKLTMNSASYKMAPTASTAMGNNHSGNEVVSSEHLRLNVQPRSAAAAGATTETETDDRDSLASL</sequence>
<keyword evidence="10" id="KW-0807">Transducer</keyword>
<dbReference type="PRINTS" id="PR00248">
    <property type="entry name" value="GPCRMGR"/>
</dbReference>
<evidence type="ECO:0000256" key="11">
    <source>
        <dbReference type="SAM" id="MobiDB-lite"/>
    </source>
</evidence>
<dbReference type="InterPro" id="IPR050726">
    <property type="entry name" value="mGluR"/>
</dbReference>
<dbReference type="PRINTS" id="PR00593">
    <property type="entry name" value="MTABOTROPICR"/>
</dbReference>
<dbReference type="InterPro" id="IPR017979">
    <property type="entry name" value="GPCR_3_CS"/>
</dbReference>
<evidence type="ECO:0000313" key="16">
    <source>
        <dbReference type="RefSeq" id="XP_055883999.1"/>
    </source>
</evidence>
<keyword evidence="3" id="KW-1003">Cell membrane</keyword>
<comment type="similarity">
    <text evidence="2">Belongs to the G-protein coupled receptor 3 family.</text>
</comment>
<dbReference type="PANTHER" id="PTHR24060">
    <property type="entry name" value="METABOTROPIC GLUTAMATE RECEPTOR"/>
    <property type="match status" value="1"/>
</dbReference>
<dbReference type="InterPro" id="IPR028082">
    <property type="entry name" value="Peripla_BP_I"/>
</dbReference>
<dbReference type="Pfam" id="PF01094">
    <property type="entry name" value="ANF_receptor"/>
    <property type="match status" value="1"/>
</dbReference>
<dbReference type="PROSITE" id="PS00979">
    <property type="entry name" value="G_PROTEIN_RECEP_F3_1"/>
    <property type="match status" value="1"/>
</dbReference>
<dbReference type="InterPro" id="IPR038550">
    <property type="entry name" value="GPCR_3_9-Cys_sf"/>
</dbReference>
<dbReference type="PROSITE" id="PS00981">
    <property type="entry name" value="G_PROTEIN_RECEP_F3_3"/>
    <property type="match status" value="1"/>
</dbReference>
<name>A0A9W3AA20_BIOGL</name>
<gene>
    <name evidence="15 16" type="primary">LOC106068013</name>
</gene>
<dbReference type="Gene3D" id="2.10.50.30">
    <property type="entry name" value="GPCR, family 3, nine cysteines domain"/>
    <property type="match status" value="1"/>
</dbReference>
<dbReference type="OMA" id="CNIQDMS"/>
<evidence type="ECO:0000259" key="13">
    <source>
        <dbReference type="PROSITE" id="PS50259"/>
    </source>
</evidence>
<feature type="domain" description="G-protein coupled receptors family 3 profile" evidence="13">
    <location>
        <begin position="602"/>
        <end position="868"/>
    </location>
</feature>
<evidence type="ECO:0000256" key="6">
    <source>
        <dbReference type="ARBA" id="ARBA00023040"/>
    </source>
</evidence>
<feature type="transmembrane region" description="Helical" evidence="12">
    <location>
        <begin position="640"/>
        <end position="660"/>
    </location>
</feature>
<feature type="transmembrane region" description="Helical" evidence="12">
    <location>
        <begin position="672"/>
        <end position="693"/>
    </location>
</feature>
<keyword evidence="8" id="KW-0675">Receptor</keyword>
<dbReference type="PROSITE" id="PS00980">
    <property type="entry name" value="G_PROTEIN_RECEP_F3_2"/>
    <property type="match status" value="1"/>
</dbReference>
<dbReference type="FunFam" id="2.10.50.30:FF:000001">
    <property type="entry name" value="metabotropic glutamate receptor 1"/>
    <property type="match status" value="1"/>
</dbReference>
<feature type="transmembrane region" description="Helical" evidence="12">
    <location>
        <begin position="714"/>
        <end position="735"/>
    </location>
</feature>
<evidence type="ECO:0000256" key="10">
    <source>
        <dbReference type="ARBA" id="ARBA00023224"/>
    </source>
</evidence>
<evidence type="ECO:0000256" key="2">
    <source>
        <dbReference type="ARBA" id="ARBA00007242"/>
    </source>
</evidence>
<keyword evidence="7 12" id="KW-0472">Membrane</keyword>
<dbReference type="Pfam" id="PF07562">
    <property type="entry name" value="NCD3G"/>
    <property type="match status" value="1"/>
</dbReference>
<protein>
    <submittedName>
        <fullName evidence="15 16">Metabotropic glutamate receptor-like isoform X1</fullName>
    </submittedName>
</protein>
<dbReference type="CDD" id="cd15934">
    <property type="entry name" value="7tmC_mGluRs_group2_3"/>
    <property type="match status" value="1"/>
</dbReference>
<dbReference type="Gene3D" id="3.40.50.2300">
    <property type="match status" value="2"/>
</dbReference>
<evidence type="ECO:0000256" key="7">
    <source>
        <dbReference type="ARBA" id="ARBA00023136"/>
    </source>
</evidence>
<dbReference type="AlphaFoldDB" id="A0A9W3AA20"/>
<dbReference type="RefSeq" id="XP_055883998.1">
    <property type="nucleotide sequence ID" value="XM_056028023.1"/>
</dbReference>
<feature type="transmembrane region" description="Helical" evidence="12">
    <location>
        <begin position="794"/>
        <end position="816"/>
    </location>
</feature>
<keyword evidence="4 12" id="KW-0812">Transmembrane</keyword>
<dbReference type="InterPro" id="IPR017978">
    <property type="entry name" value="GPCR_3_C"/>
</dbReference>
<evidence type="ECO:0000256" key="9">
    <source>
        <dbReference type="ARBA" id="ARBA00023180"/>
    </source>
</evidence>
<keyword evidence="9" id="KW-0325">Glycoprotein</keyword>
<dbReference type="GO" id="GO:0005886">
    <property type="term" value="C:plasma membrane"/>
    <property type="evidence" value="ECO:0007669"/>
    <property type="project" value="UniProtKB-SubCell"/>
</dbReference>
<evidence type="ECO:0000313" key="15">
    <source>
        <dbReference type="RefSeq" id="XP_055883998.1"/>
    </source>
</evidence>
<dbReference type="InterPro" id="IPR000162">
    <property type="entry name" value="GPCR_3_mtglu_rcpt"/>
</dbReference>